<feature type="transmembrane region" description="Helical" evidence="1">
    <location>
        <begin position="53"/>
        <end position="77"/>
    </location>
</feature>
<dbReference type="RefSeq" id="WP_117359785.1">
    <property type="nucleotide sequence ID" value="NZ_QURH01000688.1"/>
</dbReference>
<dbReference type="AlphaFoldDB" id="A0A372JG28"/>
<gene>
    <name evidence="2" type="ORF">DZF91_25700</name>
</gene>
<keyword evidence="1" id="KW-1133">Transmembrane helix</keyword>
<protein>
    <submittedName>
        <fullName evidence="2">Uncharacterized protein</fullName>
    </submittedName>
</protein>
<feature type="transmembrane region" description="Helical" evidence="1">
    <location>
        <begin position="18"/>
        <end position="41"/>
    </location>
</feature>
<organism evidence="2 3">
    <name type="scientific">Actinomadura logoneensis</name>
    <dbReference type="NCBI Taxonomy" id="2293572"/>
    <lineage>
        <taxon>Bacteria</taxon>
        <taxon>Bacillati</taxon>
        <taxon>Actinomycetota</taxon>
        <taxon>Actinomycetes</taxon>
        <taxon>Streptosporangiales</taxon>
        <taxon>Thermomonosporaceae</taxon>
        <taxon>Actinomadura</taxon>
    </lineage>
</organism>
<accession>A0A372JG28</accession>
<dbReference type="EMBL" id="QURH01000688">
    <property type="protein sequence ID" value="RFU38814.1"/>
    <property type="molecule type" value="Genomic_DNA"/>
</dbReference>
<evidence type="ECO:0000313" key="2">
    <source>
        <dbReference type="EMBL" id="RFU38814.1"/>
    </source>
</evidence>
<dbReference type="OrthoDB" id="10003568at2"/>
<keyword evidence="1" id="KW-0812">Transmembrane</keyword>
<keyword evidence="3" id="KW-1185">Reference proteome</keyword>
<name>A0A372JG28_9ACTN</name>
<reference evidence="2 3" key="1">
    <citation type="submission" date="2018-08" db="EMBL/GenBank/DDBJ databases">
        <title>Actinomadura jelena sp. nov., a novel Actinomycete isolated from soil in Chad.</title>
        <authorList>
            <person name="Shi L."/>
        </authorList>
    </citation>
    <scope>NUCLEOTIDE SEQUENCE [LARGE SCALE GENOMIC DNA]</scope>
    <source>
        <strain evidence="2 3">NEAU-G17</strain>
    </source>
</reference>
<sequence>MTDRPAIRWRPPVRRKPYLWFCLGRYFTFAAITAGAIVAGADLADGTDNPRAVLPFAVGYGGALVTCLVMLCAVALGFAGRSPSVPTTVAWLTWSLTLVAVLVAAVAVGRPAPALLVIACYPLVGAMPARRLAALPAR</sequence>
<dbReference type="Proteomes" id="UP000261811">
    <property type="component" value="Unassembled WGS sequence"/>
</dbReference>
<evidence type="ECO:0000256" key="1">
    <source>
        <dbReference type="SAM" id="Phobius"/>
    </source>
</evidence>
<comment type="caution">
    <text evidence="2">The sequence shown here is derived from an EMBL/GenBank/DDBJ whole genome shotgun (WGS) entry which is preliminary data.</text>
</comment>
<feature type="transmembrane region" description="Helical" evidence="1">
    <location>
        <begin position="89"/>
        <end position="108"/>
    </location>
</feature>
<proteinExistence type="predicted"/>
<evidence type="ECO:0000313" key="3">
    <source>
        <dbReference type="Proteomes" id="UP000261811"/>
    </source>
</evidence>
<keyword evidence="1" id="KW-0472">Membrane</keyword>
<feature type="transmembrane region" description="Helical" evidence="1">
    <location>
        <begin position="114"/>
        <end position="133"/>
    </location>
</feature>